<dbReference type="Proteomes" id="UP000281738">
    <property type="component" value="Unassembled WGS sequence"/>
</dbReference>
<evidence type="ECO:0000313" key="3">
    <source>
        <dbReference type="Proteomes" id="UP000281738"/>
    </source>
</evidence>
<sequence>MTPRARSHAGFDALVDCVVRELDGHGITLTPALVHDELRGMLRRPESAGGLPESERLDLLGPQACRRLADRLRARLRLPDLGSSTPGTEAGADPDADPDTGADTDAEPCQVVDLAERRHRER</sequence>
<evidence type="ECO:0000313" key="2">
    <source>
        <dbReference type="EMBL" id="ROR91900.1"/>
    </source>
</evidence>
<comment type="caution">
    <text evidence="2">The sequence shown here is derived from an EMBL/GenBank/DDBJ whole genome shotgun (WGS) entry which is preliminary data.</text>
</comment>
<dbReference type="AlphaFoldDB" id="A0A3N2CWJ1"/>
<organism evidence="2 3">
    <name type="scientific">Nocardioides aurantiacus</name>
    <dbReference type="NCBI Taxonomy" id="86796"/>
    <lineage>
        <taxon>Bacteria</taxon>
        <taxon>Bacillati</taxon>
        <taxon>Actinomycetota</taxon>
        <taxon>Actinomycetes</taxon>
        <taxon>Propionibacteriales</taxon>
        <taxon>Nocardioidaceae</taxon>
        <taxon>Nocardioides</taxon>
    </lineage>
</organism>
<feature type="region of interest" description="Disordered" evidence="1">
    <location>
        <begin position="76"/>
        <end position="122"/>
    </location>
</feature>
<feature type="compositionally biased region" description="Acidic residues" evidence="1">
    <location>
        <begin position="92"/>
        <end position="106"/>
    </location>
</feature>
<evidence type="ECO:0000256" key="1">
    <source>
        <dbReference type="SAM" id="MobiDB-lite"/>
    </source>
</evidence>
<name>A0A3N2CWJ1_9ACTN</name>
<dbReference type="RefSeq" id="WP_123391513.1">
    <property type="nucleotide sequence ID" value="NZ_RKHO01000001.1"/>
</dbReference>
<dbReference type="OrthoDB" id="9851621at2"/>
<keyword evidence="3" id="KW-1185">Reference proteome</keyword>
<reference evidence="2 3" key="1">
    <citation type="submission" date="2018-11" db="EMBL/GenBank/DDBJ databases">
        <title>Sequencing the genomes of 1000 actinobacteria strains.</title>
        <authorList>
            <person name="Klenk H.-P."/>
        </authorList>
    </citation>
    <scope>NUCLEOTIDE SEQUENCE [LARGE SCALE GENOMIC DNA]</scope>
    <source>
        <strain evidence="2 3">DSM 12652</strain>
    </source>
</reference>
<protein>
    <submittedName>
        <fullName evidence="2">Uncharacterized protein</fullName>
    </submittedName>
</protein>
<dbReference type="EMBL" id="RKHO01000001">
    <property type="protein sequence ID" value="ROR91900.1"/>
    <property type="molecule type" value="Genomic_DNA"/>
</dbReference>
<proteinExistence type="predicted"/>
<gene>
    <name evidence="2" type="ORF">EDD33_2780</name>
</gene>
<accession>A0A3N2CWJ1</accession>